<dbReference type="GO" id="GO:0003677">
    <property type="term" value="F:DNA binding"/>
    <property type="evidence" value="ECO:0007669"/>
    <property type="project" value="UniProtKB-KW"/>
</dbReference>
<feature type="domain" description="Type I restriction modification DNA specificity" evidence="4">
    <location>
        <begin position="214"/>
        <end position="397"/>
    </location>
</feature>
<protein>
    <recommendedName>
        <fullName evidence="4">Type I restriction modification DNA specificity domain-containing protein</fullName>
    </recommendedName>
</protein>
<keyword evidence="3" id="KW-0238">DNA-binding</keyword>
<dbReference type="Gene3D" id="3.90.220.20">
    <property type="entry name" value="DNA methylase specificity domains"/>
    <property type="match status" value="2"/>
</dbReference>
<proteinExistence type="inferred from homology"/>
<accession>A0A252EHD9</accession>
<dbReference type="GO" id="GO:0009307">
    <property type="term" value="P:DNA restriction-modification system"/>
    <property type="evidence" value="ECO:0007669"/>
    <property type="project" value="UniProtKB-KW"/>
</dbReference>
<comment type="similarity">
    <text evidence="1">Belongs to the type-I restriction system S methylase family.</text>
</comment>
<dbReference type="AlphaFoldDB" id="A0A252EHD9"/>
<comment type="caution">
    <text evidence="5">The sequence shown here is derived from an EMBL/GenBank/DDBJ whole genome shotgun (WGS) entry which is preliminary data.</text>
</comment>
<sequence length="421" mass="47197">MSAASFLEKLLDGVEVVWVPLGDVTQPTANVKWSKAEGVYRYIDLTSVDVKSKRVTEISEISAETAPSRAQKLVEENDVIFATTRPAQQRYCLIDSKLSGNVASTGYCVLRAKQDQVLPKWILHWLSTTEFKNYVEENQSGAAYPAISDGKVKTFKIAIPCPDDPEKSLAIQGEIVRILDSFTELTTELTAELTQRKKQYNHYREQLLSFDEDEVEWKTLGDVALKSYSGATPKAGNPKYYTQGTIPWLRTQEVVFSDIHETNVKITQAAVDETAAKWVPENCVIIAISGATAGRSAINKIPLTTNQHCCCLAIDPSQANYRYVFHWVSRNYETLREMGQGARGDLNSGLIKGFKIPIPFADDSQKSLAEQARIVSILDTFDTLTTSITEGLPREIELREKQYAYYRDQLLSFRKPDIESA</sequence>
<dbReference type="InterPro" id="IPR000055">
    <property type="entry name" value="Restrct_endonuc_typeI_TRD"/>
</dbReference>
<evidence type="ECO:0000313" key="6">
    <source>
        <dbReference type="Proteomes" id="UP000195072"/>
    </source>
</evidence>
<gene>
    <name evidence="5" type="ORF">HK16_14065</name>
</gene>
<evidence type="ECO:0000259" key="4">
    <source>
        <dbReference type="Pfam" id="PF01420"/>
    </source>
</evidence>
<evidence type="ECO:0000256" key="2">
    <source>
        <dbReference type="ARBA" id="ARBA00022747"/>
    </source>
</evidence>
<dbReference type="Proteomes" id="UP000195072">
    <property type="component" value="Unassembled WGS sequence"/>
</dbReference>
<evidence type="ECO:0000313" key="5">
    <source>
        <dbReference type="EMBL" id="OUL65827.1"/>
    </source>
</evidence>
<dbReference type="Pfam" id="PF01420">
    <property type="entry name" value="Methylase_S"/>
    <property type="match status" value="2"/>
</dbReference>
<evidence type="ECO:0000256" key="3">
    <source>
        <dbReference type="ARBA" id="ARBA00023125"/>
    </source>
</evidence>
<dbReference type="PANTHER" id="PTHR43140">
    <property type="entry name" value="TYPE-1 RESTRICTION ENZYME ECOKI SPECIFICITY PROTEIN"/>
    <property type="match status" value="1"/>
</dbReference>
<organism evidence="5 6">
    <name type="scientific">Acetobacter senegalensis</name>
    <dbReference type="NCBI Taxonomy" id="446692"/>
    <lineage>
        <taxon>Bacteria</taxon>
        <taxon>Pseudomonadati</taxon>
        <taxon>Pseudomonadota</taxon>
        <taxon>Alphaproteobacteria</taxon>
        <taxon>Acetobacterales</taxon>
        <taxon>Acetobacteraceae</taxon>
        <taxon>Acetobacter</taxon>
    </lineage>
</organism>
<name>A0A252EHD9_9PROT</name>
<dbReference type="PANTHER" id="PTHR43140:SF1">
    <property type="entry name" value="TYPE I RESTRICTION ENZYME ECOKI SPECIFICITY SUBUNIT"/>
    <property type="match status" value="1"/>
</dbReference>
<evidence type="ECO:0000256" key="1">
    <source>
        <dbReference type="ARBA" id="ARBA00010923"/>
    </source>
</evidence>
<dbReference type="RefSeq" id="WP_086897917.1">
    <property type="nucleotide sequence ID" value="NZ_JOOZ01000053.1"/>
</dbReference>
<reference evidence="5 6" key="1">
    <citation type="submission" date="2014-06" db="EMBL/GenBank/DDBJ databases">
        <authorList>
            <person name="Ju J."/>
            <person name="Zhang J."/>
        </authorList>
    </citation>
    <scope>NUCLEOTIDE SEQUENCE [LARGE SCALE GENOMIC DNA]</scope>
    <source>
        <strain evidence="5">DmL_050</strain>
    </source>
</reference>
<dbReference type="InterPro" id="IPR044946">
    <property type="entry name" value="Restrct_endonuc_typeI_TRD_sf"/>
</dbReference>
<dbReference type="InterPro" id="IPR051212">
    <property type="entry name" value="Type-I_RE_S_subunit"/>
</dbReference>
<feature type="domain" description="Type I restriction modification DNA specificity" evidence="4">
    <location>
        <begin position="37"/>
        <end position="195"/>
    </location>
</feature>
<dbReference type="SUPFAM" id="SSF116734">
    <property type="entry name" value="DNA methylase specificity domain"/>
    <property type="match status" value="2"/>
</dbReference>
<dbReference type="EMBL" id="JOOZ01000053">
    <property type="protein sequence ID" value="OUL65827.1"/>
    <property type="molecule type" value="Genomic_DNA"/>
</dbReference>
<dbReference type="CDD" id="cd17294">
    <property type="entry name" value="RMtype1_S_MmaC7ORF19P_TRD1-CR1_like"/>
    <property type="match status" value="1"/>
</dbReference>
<keyword evidence="2" id="KW-0680">Restriction system</keyword>